<evidence type="ECO:0008006" key="4">
    <source>
        <dbReference type="Google" id="ProtNLM"/>
    </source>
</evidence>
<dbReference type="InterPro" id="IPR045684">
    <property type="entry name" value="DUF6191"/>
</dbReference>
<reference evidence="2 3" key="1">
    <citation type="submission" date="2021-01" db="EMBL/GenBank/DDBJ databases">
        <title>Sequencing the genomes of 1000 actinobacteria strains.</title>
        <authorList>
            <person name="Klenk H.-P."/>
        </authorList>
    </citation>
    <scope>NUCLEOTIDE SEQUENCE [LARGE SCALE GENOMIC DNA]</scope>
    <source>
        <strain evidence="2 3">DSM 18662</strain>
    </source>
</reference>
<dbReference type="RefSeq" id="WP_204917845.1">
    <property type="nucleotide sequence ID" value="NZ_BAAAQP010000001.1"/>
</dbReference>
<sequence length="91" mass="9593">MTSFFEIFQPGLQHLREERDRQRMLVSKPTHGGGAPLGIDLDGGVAKITLPARRADEAATTDLVAEADTAAMRSAGDSHPAPPTQDGAEPA</sequence>
<comment type="caution">
    <text evidence="2">The sequence shown here is derived from an EMBL/GenBank/DDBJ whole genome shotgun (WGS) entry which is preliminary data.</text>
</comment>
<accession>A0ABS2RJP9</accession>
<gene>
    <name evidence="2" type="ORF">JOE57_002151</name>
</gene>
<dbReference type="EMBL" id="JAFBCF010000001">
    <property type="protein sequence ID" value="MBM7799230.1"/>
    <property type="molecule type" value="Genomic_DNA"/>
</dbReference>
<evidence type="ECO:0000313" key="3">
    <source>
        <dbReference type="Proteomes" id="UP000704762"/>
    </source>
</evidence>
<feature type="region of interest" description="Disordered" evidence="1">
    <location>
        <begin position="68"/>
        <end position="91"/>
    </location>
</feature>
<dbReference type="Proteomes" id="UP000704762">
    <property type="component" value="Unassembled WGS sequence"/>
</dbReference>
<organism evidence="2 3">
    <name type="scientific">Microlunatus panaciterrae</name>
    <dbReference type="NCBI Taxonomy" id="400768"/>
    <lineage>
        <taxon>Bacteria</taxon>
        <taxon>Bacillati</taxon>
        <taxon>Actinomycetota</taxon>
        <taxon>Actinomycetes</taxon>
        <taxon>Propionibacteriales</taxon>
        <taxon>Propionibacteriaceae</taxon>
        <taxon>Microlunatus</taxon>
    </lineage>
</organism>
<name>A0ABS2RJP9_9ACTN</name>
<dbReference type="Pfam" id="PF19690">
    <property type="entry name" value="DUF6191"/>
    <property type="match status" value="1"/>
</dbReference>
<proteinExistence type="predicted"/>
<protein>
    <recommendedName>
        <fullName evidence="4">YbaB/EbfC DNA-binding family protein</fullName>
    </recommendedName>
</protein>
<evidence type="ECO:0000313" key="2">
    <source>
        <dbReference type="EMBL" id="MBM7799230.1"/>
    </source>
</evidence>
<keyword evidence="3" id="KW-1185">Reference proteome</keyword>
<evidence type="ECO:0000256" key="1">
    <source>
        <dbReference type="SAM" id="MobiDB-lite"/>
    </source>
</evidence>